<dbReference type="AlphaFoldDB" id="F9WKX4"/>
<reference evidence="1 2" key="1">
    <citation type="journal article" date="2012" name="Proc. Natl. Acad. Sci. U.S.A.">
        <title>Antigenic diversity is generated by distinct evolutionary mechanisms in African trypanosome species.</title>
        <authorList>
            <person name="Jackson A.P."/>
            <person name="Berry A."/>
            <person name="Aslett M."/>
            <person name="Allison H.C."/>
            <person name="Burton P."/>
            <person name="Vavrova-Anderson J."/>
            <person name="Brown R."/>
            <person name="Browne H."/>
            <person name="Corton N."/>
            <person name="Hauser H."/>
            <person name="Gamble J."/>
            <person name="Gilderthorp R."/>
            <person name="Marcello L."/>
            <person name="McQuillan J."/>
            <person name="Otto T.D."/>
            <person name="Quail M.A."/>
            <person name="Sanders M.J."/>
            <person name="van Tonder A."/>
            <person name="Ginger M.L."/>
            <person name="Field M.C."/>
            <person name="Barry J.D."/>
            <person name="Hertz-Fowler C."/>
            <person name="Berriman M."/>
        </authorList>
    </citation>
    <scope>NUCLEOTIDE SEQUENCE</scope>
    <source>
        <strain evidence="1 2">Y486</strain>
    </source>
</reference>
<dbReference type="OMA" id="CTRDSYA"/>
<sequence length="387" mass="42829">MLNLNPHKWPDTIAASPDCLLSPESAKNVENVLSMASVKKHQKELFKVVVPHAQNMLCNRNGISILTSLVSYGTTTTVDGIATLVLQLCDKILACKSKPDESCVSALALLVERIIYRCDCIDSGRLSIIGLLKSLKHSDIMNNPVLLLATAQLMTLDRDFAHALQTSEDARNCFFNMYSSIANRSFIVRMCNLMLSKDCQGDDTALSLNATFVYTSLRKLYESDSPIRPCKQITLLLSSCNSSCVSQKLARHLALWPDIYTKAKDADYAKIIANILISLQNESDGISLVKAIIKMEEDIDQRLQSRKASQLLLLTSIGGNEAYVKALTKELGESQRKKLSGANVLYMNITKPRATSTKEALLQRLAKLRATSLQNDGTTGLHKRYRV</sequence>
<gene>
    <name evidence="1" type="ORF">TvY486_0007930</name>
</gene>
<accession>F9WKX4</accession>
<protein>
    <submittedName>
        <fullName evidence="1">Uncharacterized protein</fullName>
    </submittedName>
</protein>
<proteinExistence type="predicted"/>
<organism evidence="1 2">
    <name type="scientific">Trypanosoma vivax (strain Y486)</name>
    <dbReference type="NCBI Taxonomy" id="1055687"/>
    <lineage>
        <taxon>Eukaryota</taxon>
        <taxon>Discoba</taxon>
        <taxon>Euglenozoa</taxon>
        <taxon>Kinetoplastea</taxon>
        <taxon>Metakinetoplastina</taxon>
        <taxon>Trypanosomatida</taxon>
        <taxon>Trypanosomatidae</taxon>
        <taxon>Trypanosoma</taxon>
        <taxon>Duttonella</taxon>
    </lineage>
</organism>
<dbReference type="Proteomes" id="UP000009027">
    <property type="component" value="Unassembled WGS sequence"/>
</dbReference>
<evidence type="ECO:0000313" key="2">
    <source>
        <dbReference type="Proteomes" id="UP000009027"/>
    </source>
</evidence>
<dbReference type="EMBL" id="CAEX01000499">
    <property type="protein sequence ID" value="CCD18157.1"/>
    <property type="molecule type" value="Genomic_DNA"/>
</dbReference>
<evidence type="ECO:0000313" key="1">
    <source>
        <dbReference type="EMBL" id="CCD18157.1"/>
    </source>
</evidence>
<dbReference type="VEuPathDB" id="TriTrypDB:TvY486_0007930"/>
<name>F9WKX4_TRYVY</name>
<keyword evidence="2" id="KW-1185">Reference proteome</keyword>